<proteinExistence type="predicted"/>
<evidence type="ECO:0000256" key="1">
    <source>
        <dbReference type="ARBA" id="ARBA00004196"/>
    </source>
</evidence>
<evidence type="ECO:0000256" key="6">
    <source>
        <dbReference type="SAM" id="Phobius"/>
    </source>
</evidence>
<keyword evidence="9" id="KW-1185">Reference proteome</keyword>
<evidence type="ECO:0000313" key="8">
    <source>
        <dbReference type="EMBL" id="MEN0643386.1"/>
    </source>
</evidence>
<dbReference type="PANTHER" id="PTHR42852:SF6">
    <property type="entry name" value="THIOL:DISULFIDE INTERCHANGE PROTEIN DSBE"/>
    <property type="match status" value="1"/>
</dbReference>
<organism evidence="8 9">
    <name type="scientific">Alkalicoccobacillus gibsonii</name>
    <dbReference type="NCBI Taxonomy" id="79881"/>
    <lineage>
        <taxon>Bacteria</taxon>
        <taxon>Bacillati</taxon>
        <taxon>Bacillota</taxon>
        <taxon>Bacilli</taxon>
        <taxon>Bacillales</taxon>
        <taxon>Bacillaceae</taxon>
        <taxon>Alkalicoccobacillus</taxon>
    </lineage>
</organism>
<keyword evidence="6" id="KW-1133">Transmembrane helix</keyword>
<evidence type="ECO:0000313" key="9">
    <source>
        <dbReference type="Proteomes" id="UP001418796"/>
    </source>
</evidence>
<gene>
    <name evidence="8" type="primary">resA</name>
    <name evidence="8" type="ORF">MKY91_09545</name>
</gene>
<reference evidence="8 9" key="1">
    <citation type="submission" date="2024-03" db="EMBL/GenBank/DDBJ databases">
        <title>Bacilli Hybrid Assemblies.</title>
        <authorList>
            <person name="Kovac J."/>
        </authorList>
    </citation>
    <scope>NUCLEOTIDE SEQUENCE [LARGE SCALE GENOMIC DNA]</scope>
    <source>
        <strain evidence="8 9">FSL R7-0666</strain>
    </source>
</reference>
<dbReference type="InterPro" id="IPR036249">
    <property type="entry name" value="Thioredoxin-like_sf"/>
</dbReference>
<dbReference type="InterPro" id="IPR017937">
    <property type="entry name" value="Thioredoxin_CS"/>
</dbReference>
<evidence type="ECO:0000256" key="5">
    <source>
        <dbReference type="ARBA" id="ARBA00023284"/>
    </source>
</evidence>
<dbReference type="NCBIfam" id="NF002854">
    <property type="entry name" value="PRK03147.1"/>
    <property type="match status" value="1"/>
</dbReference>
<evidence type="ECO:0000259" key="7">
    <source>
        <dbReference type="PROSITE" id="PS51352"/>
    </source>
</evidence>
<feature type="transmembrane region" description="Helical" evidence="6">
    <location>
        <begin position="7"/>
        <end position="26"/>
    </location>
</feature>
<dbReference type="InterPro" id="IPR050553">
    <property type="entry name" value="Thioredoxin_ResA/DsbE_sf"/>
</dbReference>
<sequence length="175" mass="19929">MKRKRLIIRSAILLSIVIAVSLTLYFNFVKDHSIAQAGNATIDFTLKDLEDESHQLSDYEGKGVMLNFWGTYCPPCEREMPYMESLYQEYKEKGVEILAVNVNEAPLAVNTFVNRYDLSFPVLLDKNMQVTEAYGIRPLPTTILINESGMITNVHQGEMNEAMINEFLESIVPNE</sequence>
<keyword evidence="6" id="KW-0472">Membrane</keyword>
<dbReference type="Pfam" id="PF08534">
    <property type="entry name" value="Redoxin"/>
    <property type="match status" value="1"/>
</dbReference>
<keyword evidence="5" id="KW-0676">Redox-active center</keyword>
<dbReference type="PROSITE" id="PS00194">
    <property type="entry name" value="THIOREDOXIN_1"/>
    <property type="match status" value="1"/>
</dbReference>
<dbReference type="Gene3D" id="3.40.30.10">
    <property type="entry name" value="Glutaredoxin"/>
    <property type="match status" value="1"/>
</dbReference>
<dbReference type="PANTHER" id="PTHR42852">
    <property type="entry name" value="THIOL:DISULFIDE INTERCHANGE PROTEIN DSBE"/>
    <property type="match status" value="1"/>
</dbReference>
<dbReference type="CDD" id="cd02966">
    <property type="entry name" value="TlpA_like_family"/>
    <property type="match status" value="1"/>
</dbReference>
<evidence type="ECO:0000256" key="3">
    <source>
        <dbReference type="ARBA" id="ARBA00022968"/>
    </source>
</evidence>
<keyword evidence="6" id="KW-0812">Transmembrane</keyword>
<dbReference type="InterPro" id="IPR013740">
    <property type="entry name" value="Redoxin"/>
</dbReference>
<feature type="domain" description="Thioredoxin" evidence="7">
    <location>
        <begin position="35"/>
        <end position="173"/>
    </location>
</feature>
<keyword evidence="3" id="KW-0735">Signal-anchor</keyword>
<dbReference type="InterPro" id="IPR013766">
    <property type="entry name" value="Thioredoxin_domain"/>
</dbReference>
<comment type="subcellular location">
    <subcellularLocation>
        <location evidence="1">Cell envelope</location>
    </subcellularLocation>
</comment>
<dbReference type="Proteomes" id="UP001418796">
    <property type="component" value="Unassembled WGS sequence"/>
</dbReference>
<evidence type="ECO:0000256" key="2">
    <source>
        <dbReference type="ARBA" id="ARBA00022748"/>
    </source>
</evidence>
<dbReference type="RefSeq" id="WP_343130322.1">
    <property type="nucleotide sequence ID" value="NZ_JBCITK010000001.1"/>
</dbReference>
<evidence type="ECO:0000256" key="4">
    <source>
        <dbReference type="ARBA" id="ARBA00023157"/>
    </source>
</evidence>
<name>A0ABU9VHK0_9BACI</name>
<dbReference type="PROSITE" id="PS51352">
    <property type="entry name" value="THIOREDOXIN_2"/>
    <property type="match status" value="1"/>
</dbReference>
<comment type="caution">
    <text evidence="8">The sequence shown here is derived from an EMBL/GenBank/DDBJ whole genome shotgun (WGS) entry which is preliminary data.</text>
</comment>
<dbReference type="SUPFAM" id="SSF52833">
    <property type="entry name" value="Thioredoxin-like"/>
    <property type="match status" value="1"/>
</dbReference>
<protein>
    <submittedName>
        <fullName evidence="8">Thiol-disulfide oxidoreductase ResA</fullName>
    </submittedName>
</protein>
<dbReference type="EMBL" id="JBCITK010000001">
    <property type="protein sequence ID" value="MEN0643386.1"/>
    <property type="molecule type" value="Genomic_DNA"/>
</dbReference>
<accession>A0ABU9VHK0</accession>
<keyword evidence="4" id="KW-1015">Disulfide bond</keyword>
<keyword evidence="2" id="KW-0201">Cytochrome c-type biogenesis</keyword>